<dbReference type="CDD" id="cd07035">
    <property type="entry name" value="TPP_PYR_POX_like"/>
    <property type="match status" value="1"/>
</dbReference>
<dbReference type="PANTHER" id="PTHR18968:SF86">
    <property type="entry name" value="ACETOLACTATE SYNTHASE LARGE SUBUNIT ILVX-RELATED"/>
    <property type="match status" value="1"/>
</dbReference>
<dbReference type="Proteomes" id="UP000182264">
    <property type="component" value="Chromosome"/>
</dbReference>
<gene>
    <name evidence="5" type="ORF">A7E75_00885</name>
</gene>
<keyword evidence="6" id="KW-1185">Reference proteome</keyword>
<protein>
    <recommendedName>
        <fullName evidence="7">Acetolactate synthase-1/2/3 large subunit</fullName>
    </recommendedName>
</protein>
<dbReference type="InterPro" id="IPR011766">
    <property type="entry name" value="TPP_enzyme_TPP-bd"/>
</dbReference>
<dbReference type="KEGG" id="pace:A6070_09495"/>
<dbReference type="InterPro" id="IPR045229">
    <property type="entry name" value="TPP_enz"/>
</dbReference>
<dbReference type="Pfam" id="PF02775">
    <property type="entry name" value="TPP_enzyme_C"/>
    <property type="match status" value="1"/>
</dbReference>
<evidence type="ECO:0000259" key="4">
    <source>
        <dbReference type="Pfam" id="PF02776"/>
    </source>
</evidence>
<dbReference type="STRING" id="29542.A6070_09495"/>
<sequence length="517" mass="53719">MNTGAFSLVVTALRAGVEICFANPGTTEMPIVVALDRVSGMRVVLGLFEGVCTGAADGWARMTGRPAATLLHLGPGFANGIANLHNARRARTPVINWIGDHPARHLVFDAPLTSDIAALAGSVGWTRTVKSAHEMAEASLAAVEAALGPPGRVASLIIPADCQWEPGPEPLSAPLSSALRETCNPAPQEAARLLRKGRGGILLGGNALTERGLRAAARVAAATACGVWVETFPARQECGRHVPLFPALPYFPEQATEALANVASLVLAGTRDPVAFFAYPDQPSRLLPEGAALCTLTDPETGVDAALALEALAQELDAPAVAMLPRTMPAFVPGGQPLTPDALCRALAAFTPENAIVVNEAATTSLTWNAVHASNAAPHTMLFITGGAIGQGLPNALGAALACPDRRVIAFQADGSGLYTLQALWSMARKNADVTVVVCANRRYRILQAELARAGVIEPGPKAQALTDLTRPVVDWPALAKGFGVPGCSVRTDGEFADALLRSFAERGPSLIEAVLA</sequence>
<dbReference type="Gene3D" id="3.40.50.970">
    <property type="match status" value="2"/>
</dbReference>
<organism evidence="5 6">
    <name type="scientific">Syntrophotalea acetylenica</name>
    <name type="common">Pelobacter acetylenicus</name>
    <dbReference type="NCBI Taxonomy" id="29542"/>
    <lineage>
        <taxon>Bacteria</taxon>
        <taxon>Pseudomonadati</taxon>
        <taxon>Thermodesulfobacteriota</taxon>
        <taxon>Desulfuromonadia</taxon>
        <taxon>Desulfuromonadales</taxon>
        <taxon>Syntrophotaleaceae</taxon>
        <taxon>Syntrophotalea</taxon>
    </lineage>
</organism>
<feature type="domain" description="Thiamine pyrophosphate enzyme TPP-binding" evidence="3">
    <location>
        <begin position="367"/>
        <end position="513"/>
    </location>
</feature>
<dbReference type="CDD" id="cd02002">
    <property type="entry name" value="TPP_BFDC"/>
    <property type="match status" value="1"/>
</dbReference>
<dbReference type="GO" id="GO:0030976">
    <property type="term" value="F:thiamine pyrophosphate binding"/>
    <property type="evidence" value="ECO:0007669"/>
    <property type="project" value="InterPro"/>
</dbReference>
<dbReference type="PANTHER" id="PTHR18968">
    <property type="entry name" value="THIAMINE PYROPHOSPHATE ENZYMES"/>
    <property type="match status" value="1"/>
</dbReference>
<dbReference type="InterPro" id="IPR029061">
    <property type="entry name" value="THDP-binding"/>
</dbReference>
<evidence type="ECO:0000256" key="1">
    <source>
        <dbReference type="ARBA" id="ARBA00007812"/>
    </source>
</evidence>
<dbReference type="NCBIfam" id="NF005760">
    <property type="entry name" value="PRK07586.1"/>
    <property type="match status" value="1"/>
</dbReference>
<dbReference type="AlphaFoldDB" id="A0A1L3GDF6"/>
<comment type="similarity">
    <text evidence="1">Belongs to the TPP enzyme family.</text>
</comment>
<dbReference type="GO" id="GO:0003984">
    <property type="term" value="F:acetolactate synthase activity"/>
    <property type="evidence" value="ECO:0007669"/>
    <property type="project" value="TreeGrafter"/>
</dbReference>
<evidence type="ECO:0000313" key="5">
    <source>
        <dbReference type="EMBL" id="APG23738.1"/>
    </source>
</evidence>
<dbReference type="InterPro" id="IPR012001">
    <property type="entry name" value="Thiamin_PyroP_enz_TPP-bd_dom"/>
</dbReference>
<proteinExistence type="inferred from homology"/>
<feature type="domain" description="Thiamine pyrophosphate enzyme N-terminal TPP-binding" evidence="4">
    <location>
        <begin position="8"/>
        <end position="106"/>
    </location>
</feature>
<reference evidence="5 6" key="1">
    <citation type="journal article" date="2017" name="Genome Announc.">
        <title>Complete Genome Sequences of Two Acetylene-Fermenting Pelobacter acetylenicus Strains.</title>
        <authorList>
            <person name="Sutton J.M."/>
            <person name="Baesman S.M."/>
            <person name="Fierst J.L."/>
            <person name="Poret-Peterson A.T."/>
            <person name="Oremland R.S."/>
            <person name="Dunlap D.S."/>
            <person name="Akob D.M."/>
        </authorList>
    </citation>
    <scope>NUCLEOTIDE SEQUENCE [LARGE SCALE GENOMIC DNA]</scope>
    <source>
        <strain evidence="5 6">DSM 3247</strain>
    </source>
</reference>
<keyword evidence="2" id="KW-0786">Thiamine pyrophosphate</keyword>
<dbReference type="RefSeq" id="WP_072285548.1">
    <property type="nucleotide sequence ID" value="NZ_CP015455.1"/>
</dbReference>
<evidence type="ECO:0000256" key="2">
    <source>
        <dbReference type="ARBA" id="ARBA00023052"/>
    </source>
</evidence>
<name>A0A1L3GDF6_SYNAC</name>
<evidence type="ECO:0000259" key="3">
    <source>
        <dbReference type="Pfam" id="PF02775"/>
    </source>
</evidence>
<dbReference type="SUPFAM" id="SSF52518">
    <property type="entry name" value="Thiamin diphosphate-binding fold (THDP-binding)"/>
    <property type="match status" value="2"/>
</dbReference>
<dbReference type="Pfam" id="PF02776">
    <property type="entry name" value="TPP_enzyme_N"/>
    <property type="match status" value="1"/>
</dbReference>
<accession>A0A1L3GDF6</accession>
<evidence type="ECO:0000313" key="6">
    <source>
        <dbReference type="Proteomes" id="UP000182264"/>
    </source>
</evidence>
<dbReference type="EMBL" id="CP015518">
    <property type="protein sequence ID" value="APG23738.1"/>
    <property type="molecule type" value="Genomic_DNA"/>
</dbReference>
<dbReference type="OrthoDB" id="9773408at2"/>
<evidence type="ECO:0008006" key="7">
    <source>
        <dbReference type="Google" id="ProtNLM"/>
    </source>
</evidence>
<dbReference type="GO" id="GO:0050660">
    <property type="term" value="F:flavin adenine dinucleotide binding"/>
    <property type="evidence" value="ECO:0007669"/>
    <property type="project" value="TreeGrafter"/>
</dbReference>
<dbReference type="GO" id="GO:0044281">
    <property type="term" value="P:small molecule metabolic process"/>
    <property type="evidence" value="ECO:0007669"/>
    <property type="project" value="UniProtKB-ARBA"/>
</dbReference>